<name>A0A9P0GT60_9CUCU</name>
<feature type="compositionally biased region" description="Polar residues" evidence="1">
    <location>
        <begin position="318"/>
        <end position="331"/>
    </location>
</feature>
<feature type="compositionally biased region" description="Polar residues" evidence="1">
    <location>
        <begin position="446"/>
        <end position="455"/>
    </location>
</feature>
<feature type="compositionally biased region" description="Basic and acidic residues" evidence="1">
    <location>
        <begin position="24"/>
        <end position="36"/>
    </location>
</feature>
<feature type="region of interest" description="Disordered" evidence="1">
    <location>
        <begin position="410"/>
        <end position="477"/>
    </location>
</feature>
<feature type="region of interest" description="Disordered" evidence="1">
    <location>
        <begin position="264"/>
        <end position="368"/>
    </location>
</feature>
<feature type="compositionally biased region" description="Basic residues" evidence="1">
    <location>
        <begin position="345"/>
        <end position="354"/>
    </location>
</feature>
<feature type="region of interest" description="Disordered" evidence="1">
    <location>
        <begin position="1"/>
        <end position="44"/>
    </location>
</feature>
<keyword evidence="3" id="KW-1185">Reference proteome</keyword>
<gene>
    <name evidence="2" type="ORF">CEUTPL_LOCUS14180</name>
</gene>
<protein>
    <submittedName>
        <fullName evidence="2">Uncharacterized protein</fullName>
    </submittedName>
</protein>
<dbReference type="SUPFAM" id="SSF50978">
    <property type="entry name" value="WD40 repeat-like"/>
    <property type="match status" value="1"/>
</dbReference>
<dbReference type="Proteomes" id="UP001152799">
    <property type="component" value="Chromosome 9"/>
</dbReference>
<dbReference type="InterPro" id="IPR036322">
    <property type="entry name" value="WD40_repeat_dom_sf"/>
</dbReference>
<reference evidence="2" key="1">
    <citation type="submission" date="2022-01" db="EMBL/GenBank/DDBJ databases">
        <authorList>
            <person name="King R."/>
        </authorList>
    </citation>
    <scope>NUCLEOTIDE SEQUENCE</scope>
</reference>
<feature type="compositionally biased region" description="Basic and acidic residues" evidence="1">
    <location>
        <begin position="267"/>
        <end position="290"/>
    </location>
</feature>
<dbReference type="EMBL" id="OU892285">
    <property type="protein sequence ID" value="CAH1135829.1"/>
    <property type="molecule type" value="Genomic_DNA"/>
</dbReference>
<dbReference type="InterPro" id="IPR015943">
    <property type="entry name" value="WD40/YVTN_repeat-like_dom_sf"/>
</dbReference>
<evidence type="ECO:0000313" key="3">
    <source>
        <dbReference type="Proteomes" id="UP001152799"/>
    </source>
</evidence>
<evidence type="ECO:0000256" key="1">
    <source>
        <dbReference type="SAM" id="MobiDB-lite"/>
    </source>
</evidence>
<dbReference type="AlphaFoldDB" id="A0A9P0GT60"/>
<evidence type="ECO:0000313" key="2">
    <source>
        <dbReference type="EMBL" id="CAH1135829.1"/>
    </source>
</evidence>
<accession>A0A9P0GT60</accession>
<organism evidence="2 3">
    <name type="scientific">Ceutorhynchus assimilis</name>
    <name type="common">cabbage seed weevil</name>
    <dbReference type="NCBI Taxonomy" id="467358"/>
    <lineage>
        <taxon>Eukaryota</taxon>
        <taxon>Metazoa</taxon>
        <taxon>Ecdysozoa</taxon>
        <taxon>Arthropoda</taxon>
        <taxon>Hexapoda</taxon>
        <taxon>Insecta</taxon>
        <taxon>Pterygota</taxon>
        <taxon>Neoptera</taxon>
        <taxon>Endopterygota</taxon>
        <taxon>Coleoptera</taxon>
        <taxon>Polyphaga</taxon>
        <taxon>Cucujiformia</taxon>
        <taxon>Curculionidae</taxon>
        <taxon>Ceutorhynchinae</taxon>
        <taxon>Ceutorhynchus</taxon>
    </lineage>
</organism>
<feature type="region of interest" description="Disordered" evidence="1">
    <location>
        <begin position="576"/>
        <end position="598"/>
    </location>
</feature>
<dbReference type="OrthoDB" id="7853844at2759"/>
<proteinExistence type="predicted"/>
<dbReference type="Gene3D" id="2.130.10.10">
    <property type="entry name" value="YVTN repeat-like/Quinoprotein amine dehydrogenase"/>
    <property type="match status" value="1"/>
</dbReference>
<sequence>MDTPSTSVSGAMGRSTKKKKVPDRKKTGTTDSRDSARTPPTLIKVNSWMSTIEVDSNRSSPDFPGFDNENDPPYNLISNTYFLKDKDELEQYYTISDSISEISVNKIFMDLSPGTRRRKFSNIIEQDLDNCDIVLPSPENENKKEFCKYLQLMKPTDKKKSVIIVQNRHSKRIKNLSQQELEKKSRTLISDQENDSINKSEEKLLEHKAPYTYSFPKPPDKIDVIDFDGIAEENWFKELANRKPKRTAVKRKSNVSVEDLMSAEFSEAEKETNIPARTEEELFDSNENRSKSRGPAIKRNSVVKSESGSLATKKRNSVGKSESGSSAMTKRNSVDALIDSVIKSKSNRRAKSNKRLNGAQNKNGLNGKAKEIEENDLINIKTRSMEPIINNNEIKDITQTAKTNNQALINQPAKVGKRKANNSKQASKVKGPGFKIRLSSAKRGRNTNSNTSTKSAPKPRQAKRKKNNSAINEKDFDIGTNAIQEHINLLKKPENPAEIYLSESSCSEVEPETSFGSQLKNWTRKNSNLTIKKICIHESDPPSTANKSLERHDSAIQTDPEVQHEFHSQILNIQKTSDEDSEEELSEKSSSPPASDQFTDYAKQQTEDAKWINTKKQLENQNSITVNTGQGPILKIFYVDFDLVLCQELLVSFWYQSAPGNVLGAQDMWTSKGSIQRQPMPNNCTLKESLEMVACSYFSLAYIELWTKEHENYQQEVPVTNVYAVVYFWMKQYNGLVKKVLQLGNINGFADDIQYSIVKSSPKIVVSWHFTGNEMNRKKTYVYCYQVASDFQSICNVDKFEAVDHYVSSLHNIEGCDTLIMGCGENKITLWNIEGGRLAATIEMTEIKSPLATLWVKCDRGFLFTLQQCVDRELRLIAIHSMNHSWKRLASYKPPLVYDRLKGVCVENGVVLGFYDQGIVCWNAKTAEIVVENAGRTETEYISGNYLISVAGNEVNVQHAFTSLLKLGYWN</sequence>